<dbReference type="Proteomes" id="UP000288805">
    <property type="component" value="Unassembled WGS sequence"/>
</dbReference>
<reference evidence="2 3" key="1">
    <citation type="journal article" date="2018" name="PLoS Genet.">
        <title>Population sequencing reveals clonal diversity and ancestral inbreeding in the grapevine cultivar Chardonnay.</title>
        <authorList>
            <person name="Roach M.J."/>
            <person name="Johnson D.L."/>
            <person name="Bohlmann J."/>
            <person name="van Vuuren H.J."/>
            <person name="Jones S.J."/>
            <person name="Pretorius I.S."/>
            <person name="Schmidt S.A."/>
            <person name="Borneman A.R."/>
        </authorList>
    </citation>
    <scope>NUCLEOTIDE SEQUENCE [LARGE SCALE GENOMIC DNA]</scope>
    <source>
        <strain evidence="3">cv. Chardonnay</strain>
        <tissue evidence="2">Leaf</tissue>
    </source>
</reference>
<proteinExistence type="predicted"/>
<organism evidence="2 3">
    <name type="scientific">Vitis vinifera</name>
    <name type="common">Grape</name>
    <dbReference type="NCBI Taxonomy" id="29760"/>
    <lineage>
        <taxon>Eukaryota</taxon>
        <taxon>Viridiplantae</taxon>
        <taxon>Streptophyta</taxon>
        <taxon>Embryophyta</taxon>
        <taxon>Tracheophyta</taxon>
        <taxon>Spermatophyta</taxon>
        <taxon>Magnoliopsida</taxon>
        <taxon>eudicotyledons</taxon>
        <taxon>Gunneridae</taxon>
        <taxon>Pentapetalae</taxon>
        <taxon>rosids</taxon>
        <taxon>Vitales</taxon>
        <taxon>Vitaceae</taxon>
        <taxon>Viteae</taxon>
        <taxon>Vitis</taxon>
    </lineage>
</organism>
<name>A0A438FD77_VITVI</name>
<accession>A0A438FD77</accession>
<protein>
    <submittedName>
        <fullName evidence="2">Uncharacterized protein</fullName>
    </submittedName>
</protein>
<feature type="compositionally biased region" description="Polar residues" evidence="1">
    <location>
        <begin position="45"/>
        <end position="56"/>
    </location>
</feature>
<dbReference type="AlphaFoldDB" id="A0A438FD77"/>
<dbReference type="EMBL" id="QGNW01001001">
    <property type="protein sequence ID" value="RVW57922.1"/>
    <property type="molecule type" value="Genomic_DNA"/>
</dbReference>
<feature type="region of interest" description="Disordered" evidence="1">
    <location>
        <begin position="21"/>
        <end position="56"/>
    </location>
</feature>
<evidence type="ECO:0000256" key="1">
    <source>
        <dbReference type="SAM" id="MobiDB-lite"/>
    </source>
</evidence>
<evidence type="ECO:0000313" key="2">
    <source>
        <dbReference type="EMBL" id="RVW57922.1"/>
    </source>
</evidence>
<feature type="compositionally biased region" description="Low complexity" evidence="1">
    <location>
        <begin position="21"/>
        <end position="38"/>
    </location>
</feature>
<sequence>MEDSSTEFDGLENKSYVSDSTFTRSIGSSSSDQFDSTSHPGEASSIDTSRSASGSTTNLFPWMVTVAVSSTDKDFTYVIKLRDGANFMGESWNLIETIPPQASSLHPKAMQDISFPINPAIV</sequence>
<gene>
    <name evidence="2" type="ORF">CK203_116643</name>
</gene>
<comment type="caution">
    <text evidence="2">The sequence shown here is derived from an EMBL/GenBank/DDBJ whole genome shotgun (WGS) entry which is preliminary data.</text>
</comment>
<evidence type="ECO:0000313" key="3">
    <source>
        <dbReference type="Proteomes" id="UP000288805"/>
    </source>
</evidence>